<dbReference type="Proteomes" id="UP000789706">
    <property type="component" value="Unassembled WGS sequence"/>
</dbReference>
<name>A0A9N9E2Y3_9GLOM</name>
<feature type="non-terminal residue" evidence="1">
    <location>
        <position position="62"/>
    </location>
</feature>
<accession>A0A9N9E2Y3</accession>
<organism evidence="1 2">
    <name type="scientific">Diversispora eburnea</name>
    <dbReference type="NCBI Taxonomy" id="1213867"/>
    <lineage>
        <taxon>Eukaryota</taxon>
        <taxon>Fungi</taxon>
        <taxon>Fungi incertae sedis</taxon>
        <taxon>Mucoromycota</taxon>
        <taxon>Glomeromycotina</taxon>
        <taxon>Glomeromycetes</taxon>
        <taxon>Diversisporales</taxon>
        <taxon>Diversisporaceae</taxon>
        <taxon>Diversispora</taxon>
    </lineage>
</organism>
<feature type="non-terminal residue" evidence="1">
    <location>
        <position position="1"/>
    </location>
</feature>
<sequence length="62" mass="6875">PYAGYNALVTYLQTYKKASYCSFLELNRDAANFLREAERLGDQENFTILKEKSAGSGGGIGY</sequence>
<protein>
    <submittedName>
        <fullName evidence="1">10433_t:CDS:1</fullName>
    </submittedName>
</protein>
<comment type="caution">
    <text evidence="1">The sequence shown here is derived from an EMBL/GenBank/DDBJ whole genome shotgun (WGS) entry which is preliminary data.</text>
</comment>
<gene>
    <name evidence="1" type="ORF">DEBURN_LOCUS11797</name>
</gene>
<keyword evidence="2" id="KW-1185">Reference proteome</keyword>
<evidence type="ECO:0000313" key="1">
    <source>
        <dbReference type="EMBL" id="CAG8662188.1"/>
    </source>
</evidence>
<evidence type="ECO:0000313" key="2">
    <source>
        <dbReference type="Proteomes" id="UP000789706"/>
    </source>
</evidence>
<dbReference type="EMBL" id="CAJVPK010008636">
    <property type="protein sequence ID" value="CAG8662188.1"/>
    <property type="molecule type" value="Genomic_DNA"/>
</dbReference>
<proteinExistence type="predicted"/>
<dbReference type="AlphaFoldDB" id="A0A9N9E2Y3"/>
<reference evidence="1" key="1">
    <citation type="submission" date="2021-06" db="EMBL/GenBank/DDBJ databases">
        <authorList>
            <person name="Kallberg Y."/>
            <person name="Tangrot J."/>
            <person name="Rosling A."/>
        </authorList>
    </citation>
    <scope>NUCLEOTIDE SEQUENCE</scope>
    <source>
        <strain evidence="1">AZ414A</strain>
    </source>
</reference>